<organism evidence="8 9">
    <name type="scientific">Haemophilus ducreyi (strain 35000HP / ATCC 700724)</name>
    <dbReference type="NCBI Taxonomy" id="233412"/>
    <lineage>
        <taxon>Bacteria</taxon>
        <taxon>Pseudomonadati</taxon>
        <taxon>Pseudomonadota</taxon>
        <taxon>Gammaproteobacteria</taxon>
        <taxon>Pasteurellales</taxon>
        <taxon>Pasteurellaceae</taxon>
        <taxon>Haemophilus</taxon>
    </lineage>
</organism>
<dbReference type="GO" id="GO:0007165">
    <property type="term" value="P:signal transduction"/>
    <property type="evidence" value="ECO:0007669"/>
    <property type="project" value="TreeGrafter"/>
</dbReference>
<dbReference type="SMART" id="SM00245">
    <property type="entry name" value="TSPc"/>
    <property type="match status" value="1"/>
</dbReference>
<dbReference type="InterPro" id="IPR036034">
    <property type="entry name" value="PDZ_sf"/>
</dbReference>
<feature type="chain" id="PRO_5004292591" evidence="6">
    <location>
        <begin position="32"/>
        <end position="688"/>
    </location>
</feature>
<dbReference type="Pfam" id="PF11818">
    <property type="entry name" value="DUF3340"/>
    <property type="match status" value="1"/>
</dbReference>
<dbReference type="PANTHER" id="PTHR32060">
    <property type="entry name" value="TAIL-SPECIFIC PROTEASE"/>
    <property type="match status" value="1"/>
</dbReference>
<dbReference type="Pfam" id="PF00595">
    <property type="entry name" value="PDZ"/>
    <property type="match status" value="1"/>
</dbReference>
<dbReference type="Gene3D" id="3.90.226.10">
    <property type="entry name" value="2-enoyl-CoA Hydratase, Chain A, domain 1"/>
    <property type="match status" value="1"/>
</dbReference>
<evidence type="ECO:0000256" key="5">
    <source>
        <dbReference type="RuleBase" id="RU004404"/>
    </source>
</evidence>
<dbReference type="PANTHER" id="PTHR32060:SF22">
    <property type="entry name" value="CARBOXYL-TERMINAL-PROCESSING PEPTIDASE 3, CHLOROPLASTIC"/>
    <property type="match status" value="1"/>
</dbReference>
<keyword evidence="4 5" id="KW-0720">Serine protease</keyword>
<dbReference type="AlphaFoldDB" id="Q7VMG7"/>
<keyword evidence="2 5" id="KW-0645">Protease</keyword>
<dbReference type="CDD" id="cd07560">
    <property type="entry name" value="Peptidase_S41_CPP"/>
    <property type="match status" value="1"/>
</dbReference>
<evidence type="ECO:0000256" key="6">
    <source>
        <dbReference type="SAM" id="SignalP"/>
    </source>
</evidence>
<comment type="similarity">
    <text evidence="1 5">Belongs to the peptidase S41A family.</text>
</comment>
<feature type="signal peptide" evidence="6">
    <location>
        <begin position="1"/>
        <end position="31"/>
    </location>
</feature>
<keyword evidence="9" id="KW-1185">Reference proteome</keyword>
<dbReference type="SMART" id="SM00228">
    <property type="entry name" value="PDZ"/>
    <property type="match status" value="1"/>
</dbReference>
<dbReference type="EMBL" id="AE017143">
    <property type="protein sequence ID" value="AAP95889.1"/>
    <property type="molecule type" value="Genomic_DNA"/>
</dbReference>
<dbReference type="InterPro" id="IPR020992">
    <property type="entry name" value="Tail_Prtase_C"/>
</dbReference>
<dbReference type="Pfam" id="PF03572">
    <property type="entry name" value="Peptidase_S41"/>
    <property type="match status" value="1"/>
</dbReference>
<evidence type="ECO:0000256" key="2">
    <source>
        <dbReference type="ARBA" id="ARBA00022670"/>
    </source>
</evidence>
<dbReference type="STRING" id="233412.HD_1010"/>
<dbReference type="CDD" id="cd06782">
    <property type="entry name" value="cpPDZ_CPP-like"/>
    <property type="match status" value="1"/>
</dbReference>
<evidence type="ECO:0000313" key="8">
    <source>
        <dbReference type="EMBL" id="AAP95889.1"/>
    </source>
</evidence>
<evidence type="ECO:0000313" key="9">
    <source>
        <dbReference type="Proteomes" id="UP000001022"/>
    </source>
</evidence>
<reference evidence="9" key="1">
    <citation type="submission" date="2003-06" db="EMBL/GenBank/DDBJ databases">
        <title>The complete genome sequence of Haemophilus ducreyi.</title>
        <authorList>
            <person name="Munson R.S. Jr."/>
            <person name="Ray W.C."/>
            <person name="Mahairas G."/>
            <person name="Sabo P."/>
            <person name="Mungur R."/>
            <person name="Johnson L."/>
            <person name="Nguyen D."/>
            <person name="Wang J."/>
            <person name="Forst C."/>
            <person name="Hood L."/>
        </authorList>
    </citation>
    <scope>NUCLEOTIDE SEQUENCE [LARGE SCALE GENOMIC DNA]</scope>
    <source>
        <strain evidence="9">35000HP / ATCC 700724</strain>
    </source>
</reference>
<dbReference type="Proteomes" id="UP000001022">
    <property type="component" value="Chromosome"/>
</dbReference>
<evidence type="ECO:0000256" key="1">
    <source>
        <dbReference type="ARBA" id="ARBA00009179"/>
    </source>
</evidence>
<dbReference type="PROSITE" id="PS50106">
    <property type="entry name" value="PDZ"/>
    <property type="match status" value="1"/>
</dbReference>
<dbReference type="GO" id="GO:0006508">
    <property type="term" value="P:proteolysis"/>
    <property type="evidence" value="ECO:0007669"/>
    <property type="project" value="UniProtKB-KW"/>
</dbReference>
<dbReference type="InterPro" id="IPR029045">
    <property type="entry name" value="ClpP/crotonase-like_dom_sf"/>
</dbReference>
<sequence length="688" mass="78569">MLTKIRIFMKVNKLSRLIAFCLGTMISTAFAIEPKIKANELVLPQPTELHNLSTKRVTARLTQSHYRKFNLDDEFAGKIFNRYIDWLDVAHNTFLQSDIDELRTKYASKLDEELYEGKLDSAFEMYDVMVKRRYERYKHVLSLLDKPLDLKGRDQIENEREKAPFPVTIEEANKLWEQRVKNDVISLTLKNKKWPEIKKTLIKRYNLAIKRLTQVKPDDVLQTYLNAFAREIDPHTSYLSPRAAKAFQESMNLSLEGIGATLSMEDDITTIKSLIPGAPAARSKKLGVGDKIVGVGQEKGEIEDVIGWRLDDVVDKIKGKKGSKVRLEIEPAKAHKTKIITLTRDTVRLEDSAAKLTIDKVAGKNIAVIKIPAFYIGLANDMHKLLAKIKTKKIEGLIVDLRDNGGGSLTEVVELTRLFIKSSPVVQVRDAFNRIKVYEDEPQIQVDKSVVTTNKPLYDGKLMVMINRHSASASEIFAAAMQDYNRAIIIGQQTFGKGTVQQSRSLNFVYDLDRDPLGFIQYTIQKFYRIDGGSTQLKGVQADIKFPEIIDAEKTGESFEDNALPWDKIPAANYQEVGNARDVVAVLTEKHQARIAKEPEFITLSENIAIRKERDQRKFTSLNLEERKKEDQADDMKRLKDLNARFIREGKKPLKNLDALPKDYEGPDFFLKEAKQMMFDWLQINKKA</sequence>
<dbReference type="InterPro" id="IPR001478">
    <property type="entry name" value="PDZ"/>
</dbReference>
<protein>
    <submittedName>
        <fullName evidence="8">Tail-specific protease</fullName>
    </submittedName>
</protein>
<gene>
    <name evidence="8" type="primary">prc</name>
    <name evidence="8" type="ordered locus">HD_1010</name>
</gene>
<dbReference type="GO" id="GO:0030288">
    <property type="term" value="C:outer membrane-bounded periplasmic space"/>
    <property type="evidence" value="ECO:0007669"/>
    <property type="project" value="TreeGrafter"/>
</dbReference>
<keyword evidence="3 5" id="KW-0378">Hydrolase</keyword>
<accession>Q7VMG7</accession>
<dbReference type="GO" id="GO:0008236">
    <property type="term" value="F:serine-type peptidase activity"/>
    <property type="evidence" value="ECO:0007669"/>
    <property type="project" value="UniProtKB-KW"/>
</dbReference>
<dbReference type="SUPFAM" id="SSF52096">
    <property type="entry name" value="ClpP/crotonase"/>
    <property type="match status" value="1"/>
</dbReference>
<keyword evidence="6" id="KW-0732">Signal</keyword>
<dbReference type="eggNOG" id="COG0793">
    <property type="taxonomic scope" value="Bacteria"/>
</dbReference>
<dbReference type="InterPro" id="IPR040573">
    <property type="entry name" value="TSP_N"/>
</dbReference>
<dbReference type="HOGENOM" id="CLU_016199_1_0_6"/>
<dbReference type="MEROPS" id="S41.001"/>
<dbReference type="GO" id="GO:0004175">
    <property type="term" value="F:endopeptidase activity"/>
    <property type="evidence" value="ECO:0007669"/>
    <property type="project" value="TreeGrafter"/>
</dbReference>
<dbReference type="Gene3D" id="2.30.42.10">
    <property type="match status" value="1"/>
</dbReference>
<name>Q7VMG7_HAEDU</name>
<dbReference type="Pfam" id="PF17804">
    <property type="entry name" value="TSP_NTD"/>
    <property type="match status" value="1"/>
</dbReference>
<dbReference type="InterPro" id="IPR004447">
    <property type="entry name" value="Peptidase_S41A"/>
</dbReference>
<evidence type="ECO:0000256" key="3">
    <source>
        <dbReference type="ARBA" id="ARBA00022801"/>
    </source>
</evidence>
<proteinExistence type="inferred from homology"/>
<dbReference type="NCBIfam" id="TIGR00225">
    <property type="entry name" value="prc"/>
    <property type="match status" value="1"/>
</dbReference>
<dbReference type="SUPFAM" id="SSF50156">
    <property type="entry name" value="PDZ domain-like"/>
    <property type="match status" value="1"/>
</dbReference>
<dbReference type="Gene3D" id="3.30.750.44">
    <property type="match status" value="1"/>
</dbReference>
<dbReference type="KEGG" id="hdu:HD_1010"/>
<dbReference type="NCBIfam" id="NF008388">
    <property type="entry name" value="PRK11186.1"/>
    <property type="match status" value="1"/>
</dbReference>
<dbReference type="InterPro" id="IPR005151">
    <property type="entry name" value="Tail-specific_protease"/>
</dbReference>
<evidence type="ECO:0000259" key="7">
    <source>
        <dbReference type="PROSITE" id="PS50106"/>
    </source>
</evidence>
<evidence type="ECO:0000256" key="4">
    <source>
        <dbReference type="ARBA" id="ARBA00022825"/>
    </source>
</evidence>
<feature type="domain" description="PDZ" evidence="7">
    <location>
        <begin position="258"/>
        <end position="318"/>
    </location>
</feature>